<feature type="compositionally biased region" description="Polar residues" evidence="1">
    <location>
        <begin position="43"/>
        <end position="59"/>
    </location>
</feature>
<evidence type="ECO:0000256" key="2">
    <source>
        <dbReference type="SAM" id="Phobius"/>
    </source>
</evidence>
<gene>
    <name evidence="4" type="ORF">ACJMK2_009305</name>
</gene>
<keyword evidence="2" id="KW-1133">Transmembrane helix</keyword>
<keyword evidence="5" id="KW-1185">Reference proteome</keyword>
<feature type="chain" id="PRO_5044863954" evidence="3">
    <location>
        <begin position="25"/>
        <end position="224"/>
    </location>
</feature>
<evidence type="ECO:0000256" key="1">
    <source>
        <dbReference type="SAM" id="MobiDB-lite"/>
    </source>
</evidence>
<sequence length="224" mass="24597">MKLLRLDFLLWISCMLLTIVPLNSESPDDDDEQENEDTDHNNSATVTTTYATPVSQTEPTTTTTTRLDGMGMAQSGQDAEKDGHRENDIAVMVGVPVILLGLVVVIGIIRLVSSGQSKNLVLRLRGIFGTNPEKSSSIYTANGSSSQNRTNEMFANRTYEVQSNHGSLQSERMPQSGYGHDNIGYGRFIYDNTEMLKNESDSTYQTIDDAQFNPSFSALVGSNV</sequence>
<proteinExistence type="predicted"/>
<accession>A0ABD3VBU9</accession>
<keyword evidence="2" id="KW-0812">Transmembrane</keyword>
<feature type="compositionally biased region" description="Acidic residues" evidence="1">
    <location>
        <begin position="26"/>
        <end position="37"/>
    </location>
</feature>
<evidence type="ECO:0000313" key="4">
    <source>
        <dbReference type="EMBL" id="KAL3859069.1"/>
    </source>
</evidence>
<keyword evidence="3" id="KW-0732">Signal</keyword>
<evidence type="ECO:0000256" key="3">
    <source>
        <dbReference type="SAM" id="SignalP"/>
    </source>
</evidence>
<dbReference type="EMBL" id="JBJQND010000012">
    <property type="protein sequence ID" value="KAL3859069.1"/>
    <property type="molecule type" value="Genomic_DNA"/>
</dbReference>
<feature type="transmembrane region" description="Helical" evidence="2">
    <location>
        <begin position="89"/>
        <end position="113"/>
    </location>
</feature>
<dbReference type="Proteomes" id="UP001634394">
    <property type="component" value="Unassembled WGS sequence"/>
</dbReference>
<protein>
    <submittedName>
        <fullName evidence="4">Uncharacterized protein</fullName>
    </submittedName>
</protein>
<dbReference type="AlphaFoldDB" id="A0ABD3VBU9"/>
<organism evidence="4 5">
    <name type="scientific">Sinanodonta woodiana</name>
    <name type="common">Chinese pond mussel</name>
    <name type="synonym">Anodonta woodiana</name>
    <dbReference type="NCBI Taxonomy" id="1069815"/>
    <lineage>
        <taxon>Eukaryota</taxon>
        <taxon>Metazoa</taxon>
        <taxon>Spiralia</taxon>
        <taxon>Lophotrochozoa</taxon>
        <taxon>Mollusca</taxon>
        <taxon>Bivalvia</taxon>
        <taxon>Autobranchia</taxon>
        <taxon>Heteroconchia</taxon>
        <taxon>Palaeoheterodonta</taxon>
        <taxon>Unionida</taxon>
        <taxon>Unionoidea</taxon>
        <taxon>Unionidae</taxon>
        <taxon>Unioninae</taxon>
        <taxon>Sinanodonta</taxon>
    </lineage>
</organism>
<reference evidence="4 5" key="1">
    <citation type="submission" date="2024-11" db="EMBL/GenBank/DDBJ databases">
        <title>Chromosome-level genome assembly of the freshwater bivalve Anodonta woodiana.</title>
        <authorList>
            <person name="Chen X."/>
        </authorList>
    </citation>
    <scope>NUCLEOTIDE SEQUENCE [LARGE SCALE GENOMIC DNA]</scope>
    <source>
        <strain evidence="4">MN2024</strain>
        <tissue evidence="4">Gills</tissue>
    </source>
</reference>
<keyword evidence="2" id="KW-0472">Membrane</keyword>
<evidence type="ECO:0000313" key="5">
    <source>
        <dbReference type="Proteomes" id="UP001634394"/>
    </source>
</evidence>
<name>A0ABD3VBU9_SINWO</name>
<comment type="caution">
    <text evidence="4">The sequence shown here is derived from an EMBL/GenBank/DDBJ whole genome shotgun (WGS) entry which is preliminary data.</text>
</comment>
<feature type="signal peptide" evidence="3">
    <location>
        <begin position="1"/>
        <end position="24"/>
    </location>
</feature>
<feature type="region of interest" description="Disordered" evidence="1">
    <location>
        <begin position="24"/>
        <end position="82"/>
    </location>
</feature>